<sequence length="76" mass="8355">MFLETSAMTGEKVPDCFLQCARMILSKIDSGTIDPYRMYSGIQCGRSLAANRFNRDQNSNSADEQIHKSTPGCGSC</sequence>
<dbReference type="AlphaFoldDB" id="A0A8S3I0D6"/>
<dbReference type="Proteomes" id="UP000681720">
    <property type="component" value="Unassembled WGS sequence"/>
</dbReference>
<organism evidence="2 3">
    <name type="scientific">Rotaria magnacalcarata</name>
    <dbReference type="NCBI Taxonomy" id="392030"/>
    <lineage>
        <taxon>Eukaryota</taxon>
        <taxon>Metazoa</taxon>
        <taxon>Spiralia</taxon>
        <taxon>Gnathifera</taxon>
        <taxon>Rotifera</taxon>
        <taxon>Eurotatoria</taxon>
        <taxon>Bdelloidea</taxon>
        <taxon>Philodinida</taxon>
        <taxon>Philodinidae</taxon>
        <taxon>Rotaria</taxon>
    </lineage>
</organism>
<evidence type="ECO:0000313" key="2">
    <source>
        <dbReference type="EMBL" id="CAF5189808.1"/>
    </source>
</evidence>
<evidence type="ECO:0000313" key="3">
    <source>
        <dbReference type="Proteomes" id="UP000681720"/>
    </source>
</evidence>
<feature type="region of interest" description="Disordered" evidence="1">
    <location>
        <begin position="56"/>
        <end position="76"/>
    </location>
</feature>
<comment type="caution">
    <text evidence="2">The sequence shown here is derived from an EMBL/GenBank/DDBJ whole genome shotgun (WGS) entry which is preliminary data.</text>
</comment>
<dbReference type="EMBL" id="CAJOBJ010336691">
    <property type="protein sequence ID" value="CAF5189808.1"/>
    <property type="molecule type" value="Genomic_DNA"/>
</dbReference>
<proteinExistence type="predicted"/>
<accession>A0A8S3I0D6</accession>
<protein>
    <submittedName>
        <fullName evidence="2">Uncharacterized protein</fullName>
    </submittedName>
</protein>
<reference evidence="2" key="1">
    <citation type="submission" date="2021-02" db="EMBL/GenBank/DDBJ databases">
        <authorList>
            <person name="Nowell W R."/>
        </authorList>
    </citation>
    <scope>NUCLEOTIDE SEQUENCE</scope>
</reference>
<gene>
    <name evidence="2" type="ORF">GIL414_LOCUS72567</name>
</gene>
<evidence type="ECO:0000256" key="1">
    <source>
        <dbReference type="SAM" id="MobiDB-lite"/>
    </source>
</evidence>
<name>A0A8S3I0D6_9BILA</name>